<evidence type="ECO:0000313" key="1">
    <source>
        <dbReference type="EMBL" id="KAF7782997.1"/>
    </source>
</evidence>
<name>A0A8H7F954_AGABI</name>
<dbReference type="AlphaFoldDB" id="A0A8H7F954"/>
<accession>A0A8H7F954</accession>
<comment type="caution">
    <text evidence="1">The sequence shown here is derived from an EMBL/GenBank/DDBJ whole genome shotgun (WGS) entry which is preliminary data.</text>
</comment>
<protein>
    <submittedName>
        <fullName evidence="1">Uncharacterized protein</fullName>
    </submittedName>
</protein>
<proteinExistence type="predicted"/>
<dbReference type="EMBL" id="JABXXO010000003">
    <property type="protein sequence ID" value="KAF7782997.1"/>
    <property type="molecule type" value="Genomic_DNA"/>
</dbReference>
<reference evidence="1 2" key="1">
    <citation type="journal article" name="Sci. Rep.">
        <title>Telomere-to-telomere assembled and centromere annotated genomes of the two main subspecies of the button mushroom Agaricus bisporus reveal especially polymorphic chromosome ends.</title>
        <authorList>
            <person name="Sonnenberg A.S.M."/>
            <person name="Sedaghat-Telgerd N."/>
            <person name="Lavrijssen B."/>
            <person name="Ohm R.A."/>
            <person name="Hendrickx P.M."/>
            <person name="Scholtmeijer K."/>
            <person name="Baars J.J.P."/>
            <person name="van Peer A."/>
        </authorList>
    </citation>
    <scope>NUCLEOTIDE SEQUENCE [LARGE SCALE GENOMIC DNA]</scope>
    <source>
        <strain evidence="1 2">H119_p4</strain>
    </source>
</reference>
<evidence type="ECO:0000313" key="2">
    <source>
        <dbReference type="Proteomes" id="UP000629468"/>
    </source>
</evidence>
<organism evidence="1 2">
    <name type="scientific">Agaricus bisporus var. burnettii</name>
    <dbReference type="NCBI Taxonomy" id="192524"/>
    <lineage>
        <taxon>Eukaryota</taxon>
        <taxon>Fungi</taxon>
        <taxon>Dikarya</taxon>
        <taxon>Basidiomycota</taxon>
        <taxon>Agaricomycotina</taxon>
        <taxon>Agaricomycetes</taxon>
        <taxon>Agaricomycetidae</taxon>
        <taxon>Agaricales</taxon>
        <taxon>Agaricineae</taxon>
        <taxon>Agaricaceae</taxon>
        <taxon>Agaricus</taxon>
    </lineage>
</organism>
<sequence length="91" mass="10331">MYITVTSHSLPHSTCSPGLDRHVTYRLNTSPIHYSFFISKPTSRVPNIVAECVLLIDSPPTHKFDPPRMRLCTTEPKRSRRVSNGVILRAK</sequence>
<gene>
    <name evidence="1" type="ORF">Agabi119p4_2373</name>
</gene>
<dbReference type="Proteomes" id="UP000629468">
    <property type="component" value="Unassembled WGS sequence"/>
</dbReference>